<dbReference type="Pfam" id="PF03221">
    <property type="entry name" value="HTH_Tnp_Tc5"/>
    <property type="match status" value="1"/>
</dbReference>
<protein>
    <recommendedName>
        <fullName evidence="2">HTH CENPB-type domain-containing protein</fullName>
    </recommendedName>
</protein>
<keyword evidence="4" id="KW-1185">Reference proteome</keyword>
<feature type="domain" description="HTH CENPB-type" evidence="2">
    <location>
        <begin position="26"/>
        <end position="91"/>
    </location>
</feature>
<dbReference type="EMBL" id="JAANER010000002">
    <property type="protein sequence ID" value="KAG9194337.1"/>
    <property type="molecule type" value="Genomic_DNA"/>
</dbReference>
<sequence length="142" mass="16585">MDPIQKAIEEIESREPGDDFSYNKVAAKYGVELLHPQHEAELVRYIRTLYERSLPPTRAMIQQFAGQLAGKPVSQSWVTRFIHRHPKHLISRHTKGMTKERTKADSGAKYNLYFQLLLDKMKEYDIQPLHIFNMDEKGFQLG</sequence>
<dbReference type="GO" id="GO:0003677">
    <property type="term" value="F:DNA binding"/>
    <property type="evidence" value="ECO:0007669"/>
    <property type="project" value="UniProtKB-KW"/>
</dbReference>
<evidence type="ECO:0000313" key="4">
    <source>
        <dbReference type="Proteomes" id="UP001199106"/>
    </source>
</evidence>
<name>A0AAD4IGD9_9PLEO</name>
<accession>A0AAD4IGD9</accession>
<reference evidence="3" key="1">
    <citation type="submission" date="2021-07" db="EMBL/GenBank/DDBJ databases">
        <title>Genome Resource of American Ginseng Black Spot Pathogen Alternaria panax.</title>
        <authorList>
            <person name="Qiu C."/>
            <person name="Wang W."/>
            <person name="Liu Z."/>
        </authorList>
    </citation>
    <scope>NUCLEOTIDE SEQUENCE</scope>
    <source>
        <strain evidence="3">BNCC115425</strain>
    </source>
</reference>
<dbReference type="AlphaFoldDB" id="A0AAD4IGD9"/>
<evidence type="ECO:0000259" key="2">
    <source>
        <dbReference type="PROSITE" id="PS51253"/>
    </source>
</evidence>
<gene>
    <name evidence="3" type="ORF">G6011_04372</name>
</gene>
<proteinExistence type="predicted"/>
<keyword evidence="1" id="KW-0238">DNA-binding</keyword>
<evidence type="ECO:0000256" key="1">
    <source>
        <dbReference type="ARBA" id="ARBA00023125"/>
    </source>
</evidence>
<organism evidence="3 4">
    <name type="scientific">Alternaria panax</name>
    <dbReference type="NCBI Taxonomy" id="48097"/>
    <lineage>
        <taxon>Eukaryota</taxon>
        <taxon>Fungi</taxon>
        <taxon>Dikarya</taxon>
        <taxon>Ascomycota</taxon>
        <taxon>Pezizomycotina</taxon>
        <taxon>Dothideomycetes</taxon>
        <taxon>Pleosporomycetidae</taxon>
        <taxon>Pleosporales</taxon>
        <taxon>Pleosporineae</taxon>
        <taxon>Pleosporaceae</taxon>
        <taxon>Alternaria</taxon>
        <taxon>Alternaria sect. Panax</taxon>
    </lineage>
</organism>
<evidence type="ECO:0000313" key="3">
    <source>
        <dbReference type="EMBL" id="KAG9194337.1"/>
    </source>
</evidence>
<dbReference type="InterPro" id="IPR006600">
    <property type="entry name" value="HTH_CenpB_DNA-bd_dom"/>
</dbReference>
<dbReference type="Proteomes" id="UP001199106">
    <property type="component" value="Unassembled WGS sequence"/>
</dbReference>
<comment type="caution">
    <text evidence="3">The sequence shown here is derived from an EMBL/GenBank/DDBJ whole genome shotgun (WGS) entry which is preliminary data.</text>
</comment>
<dbReference type="SMART" id="SM00674">
    <property type="entry name" value="CENPB"/>
    <property type="match status" value="1"/>
</dbReference>
<dbReference type="PROSITE" id="PS51253">
    <property type="entry name" value="HTH_CENPB"/>
    <property type="match status" value="1"/>
</dbReference>